<feature type="coiled-coil region" evidence="1">
    <location>
        <begin position="136"/>
        <end position="202"/>
    </location>
</feature>
<name>A0A0R1W9D4_9LACO</name>
<gene>
    <name evidence="2" type="ORF">FC49_GL001297</name>
</gene>
<reference evidence="2 3" key="1">
    <citation type="journal article" date="2015" name="Genome Announc.">
        <title>Expanding the biotechnology potential of lactobacilli through comparative genomics of 213 strains and associated genera.</title>
        <authorList>
            <person name="Sun Z."/>
            <person name="Harris H.M."/>
            <person name="McCann A."/>
            <person name="Guo C."/>
            <person name="Argimon S."/>
            <person name="Zhang W."/>
            <person name="Yang X."/>
            <person name="Jeffery I.B."/>
            <person name="Cooney J.C."/>
            <person name="Kagawa T.F."/>
            <person name="Liu W."/>
            <person name="Song Y."/>
            <person name="Salvetti E."/>
            <person name="Wrobel A."/>
            <person name="Rasinkangas P."/>
            <person name="Parkhill J."/>
            <person name="Rea M.C."/>
            <person name="O'Sullivan O."/>
            <person name="Ritari J."/>
            <person name="Douillard F.P."/>
            <person name="Paul Ross R."/>
            <person name="Yang R."/>
            <person name="Briner A.E."/>
            <person name="Felis G.E."/>
            <person name="de Vos W.M."/>
            <person name="Barrangou R."/>
            <person name="Klaenhammer T.R."/>
            <person name="Caufield P.W."/>
            <person name="Cui Y."/>
            <person name="Zhang H."/>
            <person name="O'Toole P.W."/>
        </authorList>
    </citation>
    <scope>NUCLEOTIDE SEQUENCE [LARGE SCALE GENOMIC DNA]</scope>
    <source>
        <strain evidence="2 3">DSM 4864</strain>
    </source>
</reference>
<proteinExistence type="predicted"/>
<organism evidence="2 3">
    <name type="scientific">Limosilactobacillus oris DSM 4864</name>
    <dbReference type="NCBI Taxonomy" id="1423779"/>
    <lineage>
        <taxon>Bacteria</taxon>
        <taxon>Bacillati</taxon>
        <taxon>Bacillota</taxon>
        <taxon>Bacilli</taxon>
        <taxon>Lactobacillales</taxon>
        <taxon>Lactobacillaceae</taxon>
        <taxon>Limosilactobacillus</taxon>
    </lineage>
</organism>
<dbReference type="PATRIC" id="fig|1423779.3.peg.1334"/>
<evidence type="ECO:0000313" key="2">
    <source>
        <dbReference type="EMBL" id="KRM14258.1"/>
    </source>
</evidence>
<keyword evidence="1" id="KW-0175">Coiled coil</keyword>
<dbReference type="AlphaFoldDB" id="A0A0R1W9D4"/>
<sequence length="292" mass="33806">MNQLQERKQSSIARFDYSAVDDTTAKQLKQHEAAMKTSITMAAQVWGRELYEAQQELANHYQGKFGEWYTSLGLNKHDVYDLINQFTFSKNLDNPNQIENFNNAPKMLRLDMVKKSAPEEAKQAALNGDIKSHKEFKEMERRLKAKDAQLSQQKETIASQHKQLLDEQASQDNLQLSLDELKNKMDAEKKKYEALKAEHEKTRRFINNIGEVDGQRSEWARHKADYSVYGLTLKIDNLIKDVKPLSFERDIISNSSEEAKKRINNSLDELDDFSQDLRAMINGRRTINGYAE</sequence>
<dbReference type="RefSeq" id="WP_004564450.1">
    <property type="nucleotide sequence ID" value="NZ_AZGE01000034.1"/>
</dbReference>
<accession>A0A0R1W9D4</accession>
<evidence type="ECO:0000256" key="1">
    <source>
        <dbReference type="SAM" id="Coils"/>
    </source>
</evidence>
<evidence type="ECO:0000313" key="3">
    <source>
        <dbReference type="Proteomes" id="UP000050973"/>
    </source>
</evidence>
<dbReference type="Proteomes" id="UP000050973">
    <property type="component" value="Unassembled WGS sequence"/>
</dbReference>
<protein>
    <submittedName>
        <fullName evidence="2">Uncharacterized protein</fullName>
    </submittedName>
</protein>
<dbReference type="EMBL" id="AZGE01000034">
    <property type="protein sequence ID" value="KRM14258.1"/>
    <property type="molecule type" value="Genomic_DNA"/>
</dbReference>
<comment type="caution">
    <text evidence="2">The sequence shown here is derived from an EMBL/GenBank/DDBJ whole genome shotgun (WGS) entry which is preliminary data.</text>
</comment>